<organism evidence="1 2">
    <name type="scientific">Pisolithus microcarpus 441</name>
    <dbReference type="NCBI Taxonomy" id="765257"/>
    <lineage>
        <taxon>Eukaryota</taxon>
        <taxon>Fungi</taxon>
        <taxon>Dikarya</taxon>
        <taxon>Basidiomycota</taxon>
        <taxon>Agaricomycotina</taxon>
        <taxon>Agaricomycetes</taxon>
        <taxon>Agaricomycetidae</taxon>
        <taxon>Boletales</taxon>
        <taxon>Sclerodermatineae</taxon>
        <taxon>Pisolithaceae</taxon>
        <taxon>Pisolithus</taxon>
    </lineage>
</organism>
<accession>A0A0C9ZAM1</accession>
<dbReference type="HOGENOM" id="CLU_2923536_0_0_1"/>
<protein>
    <submittedName>
        <fullName evidence="1">Uncharacterized protein</fullName>
    </submittedName>
</protein>
<keyword evidence="2" id="KW-1185">Reference proteome</keyword>
<dbReference type="Proteomes" id="UP000054018">
    <property type="component" value="Unassembled WGS sequence"/>
</dbReference>
<evidence type="ECO:0000313" key="2">
    <source>
        <dbReference type="Proteomes" id="UP000054018"/>
    </source>
</evidence>
<reference evidence="1 2" key="1">
    <citation type="submission" date="2014-04" db="EMBL/GenBank/DDBJ databases">
        <authorList>
            <consortium name="DOE Joint Genome Institute"/>
            <person name="Kuo A."/>
            <person name="Kohler A."/>
            <person name="Costa M.D."/>
            <person name="Nagy L.G."/>
            <person name="Floudas D."/>
            <person name="Copeland A."/>
            <person name="Barry K.W."/>
            <person name="Cichocki N."/>
            <person name="Veneault-Fourrey C."/>
            <person name="LaButti K."/>
            <person name="Lindquist E.A."/>
            <person name="Lipzen A."/>
            <person name="Lundell T."/>
            <person name="Morin E."/>
            <person name="Murat C."/>
            <person name="Sun H."/>
            <person name="Tunlid A."/>
            <person name="Henrissat B."/>
            <person name="Grigoriev I.V."/>
            <person name="Hibbett D.S."/>
            <person name="Martin F."/>
            <person name="Nordberg H.P."/>
            <person name="Cantor M.N."/>
            <person name="Hua S.X."/>
        </authorList>
    </citation>
    <scope>NUCLEOTIDE SEQUENCE [LARGE SCALE GENOMIC DNA]</scope>
    <source>
        <strain evidence="1 2">441</strain>
    </source>
</reference>
<sequence length="61" mass="7049">MRRGNKAIVTIYEEVLKEKIVVHSPPPIVPGRDFVPFVVVQYPLEPEEARCNNDVLPHQFH</sequence>
<dbReference type="AlphaFoldDB" id="A0A0C9ZAM1"/>
<reference evidence="2" key="2">
    <citation type="submission" date="2015-01" db="EMBL/GenBank/DDBJ databases">
        <title>Evolutionary Origins and Diversification of the Mycorrhizal Mutualists.</title>
        <authorList>
            <consortium name="DOE Joint Genome Institute"/>
            <consortium name="Mycorrhizal Genomics Consortium"/>
            <person name="Kohler A."/>
            <person name="Kuo A."/>
            <person name="Nagy L.G."/>
            <person name="Floudas D."/>
            <person name="Copeland A."/>
            <person name="Barry K.W."/>
            <person name="Cichocki N."/>
            <person name="Veneault-Fourrey C."/>
            <person name="LaButti K."/>
            <person name="Lindquist E.A."/>
            <person name="Lipzen A."/>
            <person name="Lundell T."/>
            <person name="Morin E."/>
            <person name="Murat C."/>
            <person name="Riley R."/>
            <person name="Ohm R."/>
            <person name="Sun H."/>
            <person name="Tunlid A."/>
            <person name="Henrissat B."/>
            <person name="Grigoriev I.V."/>
            <person name="Hibbett D.S."/>
            <person name="Martin F."/>
        </authorList>
    </citation>
    <scope>NUCLEOTIDE SEQUENCE [LARGE SCALE GENOMIC DNA]</scope>
    <source>
        <strain evidence="2">441</strain>
    </source>
</reference>
<gene>
    <name evidence="1" type="ORF">PISMIDRAFT_676155</name>
</gene>
<evidence type="ECO:0000313" key="1">
    <source>
        <dbReference type="EMBL" id="KIK26336.1"/>
    </source>
</evidence>
<dbReference type="EMBL" id="KN833702">
    <property type="protein sequence ID" value="KIK26336.1"/>
    <property type="molecule type" value="Genomic_DNA"/>
</dbReference>
<proteinExistence type="predicted"/>
<name>A0A0C9ZAM1_9AGAM</name>